<dbReference type="SUPFAM" id="SSF75304">
    <property type="entry name" value="Amidase signature (AS) enzymes"/>
    <property type="match status" value="1"/>
</dbReference>
<dbReference type="AlphaFoldDB" id="A0A2M9W8Z3"/>
<evidence type="ECO:0000313" key="3">
    <source>
        <dbReference type="EMBL" id="PJZ04006.1"/>
    </source>
</evidence>
<dbReference type="Gene3D" id="3.90.1300.10">
    <property type="entry name" value="Amidase signature (AS) domain"/>
    <property type="match status" value="1"/>
</dbReference>
<dbReference type="EMBL" id="PIQI01000026">
    <property type="protein sequence ID" value="PJZ04006.1"/>
    <property type="molecule type" value="Genomic_DNA"/>
</dbReference>
<proteinExistence type="inferred from homology"/>
<organism evidence="3 4">
    <name type="scientific">Pantoea rodasii</name>
    <dbReference type="NCBI Taxonomy" id="1076549"/>
    <lineage>
        <taxon>Bacteria</taxon>
        <taxon>Pseudomonadati</taxon>
        <taxon>Pseudomonadota</taxon>
        <taxon>Gammaproteobacteria</taxon>
        <taxon>Enterobacterales</taxon>
        <taxon>Erwiniaceae</taxon>
        <taxon>Pantoea</taxon>
    </lineage>
</organism>
<dbReference type="InterPro" id="IPR023631">
    <property type="entry name" value="Amidase_dom"/>
</dbReference>
<dbReference type="InterPro" id="IPR000120">
    <property type="entry name" value="Amidase"/>
</dbReference>
<gene>
    <name evidence="3" type="ORF">PRCB_19115</name>
</gene>
<dbReference type="Proteomes" id="UP000232062">
    <property type="component" value="Unassembled WGS sequence"/>
</dbReference>
<dbReference type="PANTHER" id="PTHR11895">
    <property type="entry name" value="TRANSAMIDASE"/>
    <property type="match status" value="1"/>
</dbReference>
<dbReference type="RefSeq" id="WP_100703190.1">
    <property type="nucleotide sequence ID" value="NZ_MLFP01000009.1"/>
</dbReference>
<name>A0A2M9W8Z3_9GAMM</name>
<dbReference type="OrthoDB" id="9811471at2"/>
<dbReference type="InterPro" id="IPR020556">
    <property type="entry name" value="Amidase_CS"/>
</dbReference>
<dbReference type="STRING" id="1076549.HA45_13235"/>
<dbReference type="Pfam" id="PF01425">
    <property type="entry name" value="Amidase"/>
    <property type="match status" value="1"/>
</dbReference>
<dbReference type="PANTHER" id="PTHR11895:SF7">
    <property type="entry name" value="GLUTAMYL-TRNA(GLN) AMIDOTRANSFERASE SUBUNIT A, MITOCHONDRIAL"/>
    <property type="match status" value="1"/>
</dbReference>
<comment type="caution">
    <text evidence="3">The sequence shown here is derived from an EMBL/GenBank/DDBJ whole genome shotgun (WGS) entry which is preliminary data.</text>
</comment>
<evidence type="ECO:0000313" key="4">
    <source>
        <dbReference type="Proteomes" id="UP000232062"/>
    </source>
</evidence>
<comment type="similarity">
    <text evidence="1">Belongs to the amidase family.</text>
</comment>
<sequence length="443" mass="47164">MQHADYLTATLDDLQRALQLGDVTSRQLTEWTLQRIAQLDQPRYNAMTWLFADEARAAADASDGRRQQSEALGRLEGIPVLIKDNIEVAGWPTSAGSVMLRDVVAEQDAPLVTVLRHQGAILLGKTAMHELAAGITGASSLSGFTHNAWCEGRSPGGSSSGSAVAVAAGYVPLAMGSDTAGSVRIPAAFNGLFGLRMSRGALSTAGIVPLSPTQDIPGPLVRSATDLRIATEILSAQTFAVEGDTLRVGIWREGFAAEETEINQAVRAAVSGFDPLEVSWPQLEALAAQANIIGYEFAEALAAYLADKPQALFLTLPEIAASGLYHPQLENVFKTRAVHPGTDSEGYATVQQHQRDLYQRLEAFFAEHDINLLAYPVVRHAPVKHGELQEGSNALLSAVTGAPAVSIPAGLSEEGLPIGLELLALRGREDLLLRAAEIISQQQ</sequence>
<dbReference type="InterPro" id="IPR036928">
    <property type="entry name" value="AS_sf"/>
</dbReference>
<protein>
    <submittedName>
        <fullName evidence="3">Amidase</fullName>
    </submittedName>
</protein>
<evidence type="ECO:0000259" key="2">
    <source>
        <dbReference type="Pfam" id="PF01425"/>
    </source>
</evidence>
<dbReference type="PROSITE" id="PS00571">
    <property type="entry name" value="AMIDASES"/>
    <property type="match status" value="1"/>
</dbReference>
<keyword evidence="4" id="KW-1185">Reference proteome</keyword>
<feature type="domain" description="Amidase" evidence="2">
    <location>
        <begin position="28"/>
        <end position="433"/>
    </location>
</feature>
<accession>A0A2M9W8Z3</accession>
<evidence type="ECO:0000256" key="1">
    <source>
        <dbReference type="ARBA" id="ARBA00009199"/>
    </source>
</evidence>
<dbReference type="GO" id="GO:0003824">
    <property type="term" value="F:catalytic activity"/>
    <property type="evidence" value="ECO:0007669"/>
    <property type="project" value="InterPro"/>
</dbReference>
<reference evidence="3 4" key="1">
    <citation type="submission" date="2017-11" db="EMBL/GenBank/DDBJ databases">
        <title>The genome sequence of Pantoea rodasii DSM 26611.</title>
        <authorList>
            <person name="Gao J."/>
            <person name="Mao X."/>
            <person name="Sun J."/>
        </authorList>
    </citation>
    <scope>NUCLEOTIDE SEQUENCE [LARGE SCALE GENOMIC DNA]</scope>
    <source>
        <strain evidence="3 4">DSM 26611</strain>
    </source>
</reference>